<dbReference type="InterPro" id="IPR004593">
    <property type="entry name" value="SbcD"/>
</dbReference>
<comment type="caution">
    <text evidence="6">The sequence shown here is derived from an EMBL/GenBank/DDBJ whole genome shotgun (WGS) entry which is preliminary data.</text>
</comment>
<dbReference type="GO" id="GO:0004527">
    <property type="term" value="F:exonuclease activity"/>
    <property type="evidence" value="ECO:0007669"/>
    <property type="project" value="UniProtKB-KW"/>
</dbReference>
<feature type="domain" description="Calcineurin-like phosphoesterase" evidence="5">
    <location>
        <begin position="1"/>
        <end position="99"/>
    </location>
</feature>
<comment type="subunit">
    <text evidence="4">Heterodimer of SbcC and SbcD.</text>
</comment>
<dbReference type="EMBL" id="JBIHMM010000001">
    <property type="protein sequence ID" value="MFH0253309.1"/>
    <property type="molecule type" value="Genomic_DNA"/>
</dbReference>
<evidence type="ECO:0000259" key="5">
    <source>
        <dbReference type="Pfam" id="PF00149"/>
    </source>
</evidence>
<comment type="similarity">
    <text evidence="4">Belongs to the SbcD family.</text>
</comment>
<name>A0ABW7I5Y3_9RHOB</name>
<dbReference type="NCBIfam" id="TIGR00619">
    <property type="entry name" value="sbcd"/>
    <property type="match status" value="1"/>
</dbReference>
<dbReference type="InterPro" id="IPR004843">
    <property type="entry name" value="Calcineurin-like_PHP"/>
</dbReference>
<proteinExistence type="inferred from homology"/>
<dbReference type="PANTHER" id="PTHR30337">
    <property type="entry name" value="COMPONENT OF ATP-DEPENDENT DSDNA EXONUCLEASE"/>
    <property type="match status" value="1"/>
</dbReference>
<evidence type="ECO:0000313" key="6">
    <source>
        <dbReference type="EMBL" id="MFH0253309.1"/>
    </source>
</evidence>
<reference evidence="6 7" key="1">
    <citation type="submission" date="2024-10" db="EMBL/GenBank/DDBJ databases">
        <authorList>
            <person name="Yang X.-N."/>
        </authorList>
    </citation>
    <scope>NUCLEOTIDE SEQUENCE [LARGE SCALE GENOMIC DNA]</scope>
    <source>
        <strain evidence="6 7">CAU 1059</strain>
    </source>
</reference>
<evidence type="ECO:0000313" key="7">
    <source>
        <dbReference type="Proteomes" id="UP001607157"/>
    </source>
</evidence>
<evidence type="ECO:0000256" key="2">
    <source>
        <dbReference type="ARBA" id="ARBA00022801"/>
    </source>
</evidence>
<dbReference type="Pfam" id="PF00149">
    <property type="entry name" value="Metallophos"/>
    <property type="match status" value="1"/>
</dbReference>
<gene>
    <name evidence="4 6" type="primary">sbcD</name>
    <name evidence="6" type="ORF">ACGRVM_05370</name>
</gene>
<organism evidence="6 7">
    <name type="scientific">Roseovarius aquimarinus</name>
    <dbReference type="NCBI Taxonomy" id="1229156"/>
    <lineage>
        <taxon>Bacteria</taxon>
        <taxon>Pseudomonadati</taxon>
        <taxon>Pseudomonadota</taxon>
        <taxon>Alphaproteobacteria</taxon>
        <taxon>Rhodobacterales</taxon>
        <taxon>Roseobacteraceae</taxon>
        <taxon>Roseovarius</taxon>
    </lineage>
</organism>
<keyword evidence="3 4" id="KW-0269">Exonuclease</keyword>
<keyword evidence="4" id="KW-0233">DNA recombination</keyword>
<evidence type="ECO:0000256" key="3">
    <source>
        <dbReference type="ARBA" id="ARBA00022839"/>
    </source>
</evidence>
<keyword evidence="4" id="KW-0235">DNA replication</keyword>
<dbReference type="PANTHER" id="PTHR30337:SF0">
    <property type="entry name" value="NUCLEASE SBCCD SUBUNIT D"/>
    <property type="match status" value="1"/>
</dbReference>
<dbReference type="InterPro" id="IPR041796">
    <property type="entry name" value="Mre11_N"/>
</dbReference>
<dbReference type="InterPro" id="IPR050535">
    <property type="entry name" value="DNA_Repair-Maintenance_Comp"/>
</dbReference>
<dbReference type="SUPFAM" id="SSF56300">
    <property type="entry name" value="Metallo-dependent phosphatases"/>
    <property type="match status" value="1"/>
</dbReference>
<dbReference type="CDD" id="cd00840">
    <property type="entry name" value="MPP_Mre11_N"/>
    <property type="match status" value="1"/>
</dbReference>
<protein>
    <recommendedName>
        <fullName evidence="4">Nuclease SbcCD subunit D</fullName>
    </recommendedName>
</protein>
<keyword evidence="4" id="KW-0255">Endonuclease</keyword>
<evidence type="ECO:0000256" key="1">
    <source>
        <dbReference type="ARBA" id="ARBA00022722"/>
    </source>
</evidence>
<keyword evidence="2 4" id="KW-0378">Hydrolase</keyword>
<comment type="function">
    <text evidence="4">SbcCD cleaves DNA hairpin structures. These structures can inhibit DNA replication and are intermediates in certain DNA recombination reactions. The complex acts as a 3'-&gt;5' double strand exonuclease that can open hairpins. It also has a 5' single-strand endonuclease activity.</text>
</comment>
<accession>A0ABW7I5Y3</accession>
<dbReference type="RefSeq" id="WP_377167929.1">
    <property type="nucleotide sequence ID" value="NZ_JBHTJC010000001.1"/>
</dbReference>
<keyword evidence="7" id="KW-1185">Reference proteome</keyword>
<dbReference type="InterPro" id="IPR029052">
    <property type="entry name" value="Metallo-depent_PP-like"/>
</dbReference>
<keyword evidence="1 4" id="KW-0540">Nuclease</keyword>
<sequence length="403" mass="43147">MRIIHTADWHLGHSLNGWGREDEHRVFFRRLADVIEAERADILLVAGDIFDSSNPSGEVQRLLYEALADFRRRRPNLVTVISGGNHDPAQRLEAPMPVLRALGVHVVATVQRREGRIDVARHLVPVNGPDGTPALYILAIPFLRASDLGGHGAFEDGVSGAARRFYAEITEQAAEIAGDLPIIATSHLHCAGGLESEGAERRILIGGAHALPPAVFPERLAYVALGHLHGQQTLKGGRVRYSGACFPLSASEIRHDHGVTLIEIDKGEAVHRHVSIPRPAEVLRIPASGTAALADLPAALDAAAPDEEMPMGLRPIVYLELAPTDAASILMTDAARLVAERGLRLGGARVHRASAPDAPEAPPVASLSETDPETLFAAAFEATNGIAPEPRHLDAFRDILAGE</sequence>
<evidence type="ECO:0000256" key="4">
    <source>
        <dbReference type="RuleBase" id="RU363069"/>
    </source>
</evidence>
<dbReference type="Gene3D" id="3.60.21.10">
    <property type="match status" value="1"/>
</dbReference>
<dbReference type="Proteomes" id="UP001607157">
    <property type="component" value="Unassembled WGS sequence"/>
</dbReference>